<dbReference type="Pfam" id="PF01370">
    <property type="entry name" value="Epimerase"/>
    <property type="match status" value="1"/>
</dbReference>
<dbReference type="SUPFAM" id="SSF51735">
    <property type="entry name" value="NAD(P)-binding Rossmann-fold domains"/>
    <property type="match status" value="1"/>
</dbReference>
<dbReference type="InterPro" id="IPR050177">
    <property type="entry name" value="Lipid_A_modif_metabolic_enz"/>
</dbReference>
<dbReference type="InterPro" id="IPR001509">
    <property type="entry name" value="Epimerase_deHydtase"/>
</dbReference>
<gene>
    <name evidence="2" type="ORF">ENS29_02325</name>
</gene>
<organism evidence="2">
    <name type="scientific">Desulfatirhabdium butyrativorans</name>
    <dbReference type="NCBI Taxonomy" id="340467"/>
    <lineage>
        <taxon>Bacteria</taxon>
        <taxon>Pseudomonadati</taxon>
        <taxon>Thermodesulfobacteriota</taxon>
        <taxon>Desulfobacteria</taxon>
        <taxon>Desulfobacterales</taxon>
        <taxon>Desulfatirhabdiaceae</taxon>
        <taxon>Desulfatirhabdium</taxon>
    </lineage>
</organism>
<feature type="domain" description="NAD-dependent epimerase/dehydratase" evidence="1">
    <location>
        <begin position="6"/>
        <end position="229"/>
    </location>
</feature>
<sequence length="329" mass="36497">MLLKTALVTGANGFAASVLCRKLIERNYRVRGLVRKGADLRLLEGADVELFYGNLGGVEPLTDACTDVDVVFHLAAAYRKENVPPKTFWDVNVNGTRKVLDAAIQNGVQRFVHCSTIGVQGDIKHPPATEDHPFDPGDAYQRSKLEGELLARETFRKTGLAGAVVRPVAIYGPGDTRLLKLFRHINRGTFRMIGSGNTLYHMVHVEDLAQGFILAAEHPNAVGEVFTIGGETWTTLNELAEMIGRILGKPVSRQHIPASLVWAAAILCEAVCKPLNLPPPLYRRRVAFFLKHRAFDISKAKRLLGYAPKIPLEEGLRQTAEWYRKQGWL</sequence>
<proteinExistence type="predicted"/>
<reference evidence="2" key="1">
    <citation type="journal article" date="2020" name="mSystems">
        <title>Genome- and Community-Level Interaction Insights into Carbon Utilization and Element Cycling Functions of Hydrothermarchaeota in Hydrothermal Sediment.</title>
        <authorList>
            <person name="Zhou Z."/>
            <person name="Liu Y."/>
            <person name="Xu W."/>
            <person name="Pan J."/>
            <person name="Luo Z.H."/>
            <person name="Li M."/>
        </authorList>
    </citation>
    <scope>NUCLEOTIDE SEQUENCE [LARGE SCALE GENOMIC DNA]</scope>
    <source>
        <strain evidence="2">SpSt-477</strain>
    </source>
</reference>
<dbReference type="AlphaFoldDB" id="A0A7C4RQS1"/>
<accession>A0A7C4RQS1</accession>
<evidence type="ECO:0000259" key="1">
    <source>
        <dbReference type="Pfam" id="PF01370"/>
    </source>
</evidence>
<dbReference type="InterPro" id="IPR036291">
    <property type="entry name" value="NAD(P)-bd_dom_sf"/>
</dbReference>
<protein>
    <submittedName>
        <fullName evidence="2">NAD-dependent epimerase/dehydratase family protein</fullName>
    </submittedName>
</protein>
<comment type="caution">
    <text evidence="2">The sequence shown here is derived from an EMBL/GenBank/DDBJ whole genome shotgun (WGS) entry which is preliminary data.</text>
</comment>
<dbReference type="EMBL" id="DSUH01000051">
    <property type="protein sequence ID" value="HGU31674.1"/>
    <property type="molecule type" value="Genomic_DNA"/>
</dbReference>
<name>A0A7C4RQS1_9BACT</name>
<dbReference type="PANTHER" id="PTHR43245">
    <property type="entry name" value="BIFUNCTIONAL POLYMYXIN RESISTANCE PROTEIN ARNA"/>
    <property type="match status" value="1"/>
</dbReference>
<evidence type="ECO:0000313" key="2">
    <source>
        <dbReference type="EMBL" id="HGU31674.1"/>
    </source>
</evidence>
<dbReference type="Gene3D" id="3.40.50.720">
    <property type="entry name" value="NAD(P)-binding Rossmann-like Domain"/>
    <property type="match status" value="1"/>
</dbReference>